<keyword evidence="2" id="KW-1185">Reference proteome</keyword>
<dbReference type="Proteomes" id="UP000724584">
    <property type="component" value="Unassembled WGS sequence"/>
</dbReference>
<sequence length="150" mass="16090">MVGVMSALKRAGCPTFIPRLTRSVISPRAVFLALNWISTSFGTGSQLLGPSPADMHGRLGLIPGSTVNHASSMGRQDGCVGAQPLNCSTTSVVEQRSSRRLTLGNSSDCAGARMTAREVRQDRAASPRGHARLARCRRSWRGGIVKRWKS</sequence>
<organism evidence="1 2">
    <name type="scientific">Chaetomium tenue</name>
    <dbReference type="NCBI Taxonomy" id="1854479"/>
    <lineage>
        <taxon>Eukaryota</taxon>
        <taxon>Fungi</taxon>
        <taxon>Dikarya</taxon>
        <taxon>Ascomycota</taxon>
        <taxon>Pezizomycotina</taxon>
        <taxon>Sordariomycetes</taxon>
        <taxon>Sordariomycetidae</taxon>
        <taxon>Sordariales</taxon>
        <taxon>Chaetomiaceae</taxon>
        <taxon>Chaetomium</taxon>
    </lineage>
</organism>
<name>A0ACB7PKX1_9PEZI</name>
<comment type="caution">
    <text evidence="1">The sequence shown here is derived from an EMBL/GenBank/DDBJ whole genome shotgun (WGS) entry which is preliminary data.</text>
</comment>
<accession>A0ACB7PKX1</accession>
<protein>
    <submittedName>
        <fullName evidence="1">Uncharacterized protein</fullName>
    </submittedName>
</protein>
<proteinExistence type="predicted"/>
<dbReference type="EMBL" id="JAGIZQ010000001">
    <property type="protein sequence ID" value="KAH6649514.1"/>
    <property type="molecule type" value="Genomic_DNA"/>
</dbReference>
<evidence type="ECO:0000313" key="2">
    <source>
        <dbReference type="Proteomes" id="UP000724584"/>
    </source>
</evidence>
<reference evidence="1 2" key="1">
    <citation type="journal article" date="2021" name="Nat. Commun.">
        <title>Genetic determinants of endophytism in the Arabidopsis root mycobiome.</title>
        <authorList>
            <person name="Mesny F."/>
            <person name="Miyauchi S."/>
            <person name="Thiergart T."/>
            <person name="Pickel B."/>
            <person name="Atanasova L."/>
            <person name="Karlsson M."/>
            <person name="Huettel B."/>
            <person name="Barry K.W."/>
            <person name="Haridas S."/>
            <person name="Chen C."/>
            <person name="Bauer D."/>
            <person name="Andreopoulos W."/>
            <person name="Pangilinan J."/>
            <person name="LaButti K."/>
            <person name="Riley R."/>
            <person name="Lipzen A."/>
            <person name="Clum A."/>
            <person name="Drula E."/>
            <person name="Henrissat B."/>
            <person name="Kohler A."/>
            <person name="Grigoriev I.V."/>
            <person name="Martin F.M."/>
            <person name="Hacquard S."/>
        </authorList>
    </citation>
    <scope>NUCLEOTIDE SEQUENCE [LARGE SCALE GENOMIC DNA]</scope>
    <source>
        <strain evidence="1 2">MPI-SDFR-AT-0079</strain>
    </source>
</reference>
<evidence type="ECO:0000313" key="1">
    <source>
        <dbReference type="EMBL" id="KAH6649514.1"/>
    </source>
</evidence>
<gene>
    <name evidence="1" type="ORF">F5144DRAFT_553277</name>
</gene>